<dbReference type="HAMAP" id="MF_04110">
    <property type="entry name" value="ENDOLYSIN_T4"/>
    <property type="match status" value="1"/>
</dbReference>
<feature type="region of interest" description="Disordered" evidence="8">
    <location>
        <begin position="10"/>
        <end position="29"/>
    </location>
</feature>
<name>A0ABS7IY98_9SPHN</name>
<evidence type="ECO:0000313" key="10">
    <source>
        <dbReference type="Proteomes" id="UP000783253"/>
    </source>
</evidence>
<dbReference type="Pfam" id="PF00959">
    <property type="entry name" value="Phage_lysozyme"/>
    <property type="match status" value="1"/>
</dbReference>
<comment type="catalytic activity">
    <reaction evidence="1 7">
        <text>Hydrolysis of (1-&gt;4)-beta-linkages between N-acetylmuramic acid and N-acetyl-D-glucosamine residues in a peptidoglycan and between N-acetyl-D-glucosamine residues in chitodextrins.</text>
        <dbReference type="EC" id="3.2.1.17"/>
    </reaction>
</comment>
<evidence type="ECO:0000256" key="2">
    <source>
        <dbReference type="ARBA" id="ARBA00022529"/>
    </source>
</evidence>
<accession>A0ABS7IY98</accession>
<protein>
    <recommendedName>
        <fullName evidence="7">Lysozyme</fullName>
        <ecNumber evidence="7">3.2.1.17</ecNumber>
    </recommendedName>
</protein>
<keyword evidence="5" id="KW-1035">Host cytoplasm</keyword>
<keyword evidence="10" id="KW-1185">Reference proteome</keyword>
<comment type="caution">
    <text evidence="9">The sequence shown here is derived from an EMBL/GenBank/DDBJ whole genome shotgun (WGS) entry which is preliminary data.</text>
</comment>
<dbReference type="InterPro" id="IPR002196">
    <property type="entry name" value="Glyco_hydro_24"/>
</dbReference>
<evidence type="ECO:0000256" key="4">
    <source>
        <dbReference type="ARBA" id="ARBA00022801"/>
    </source>
</evidence>
<dbReference type="EC" id="3.2.1.17" evidence="7"/>
<dbReference type="InterPro" id="IPR051018">
    <property type="entry name" value="Bacteriophage_GH24"/>
</dbReference>
<evidence type="ECO:0000256" key="1">
    <source>
        <dbReference type="ARBA" id="ARBA00000632"/>
    </source>
</evidence>
<dbReference type="CDD" id="cd00737">
    <property type="entry name" value="lyz_endolysin_autolysin"/>
    <property type="match status" value="1"/>
</dbReference>
<dbReference type="PANTHER" id="PTHR38107">
    <property type="match status" value="1"/>
</dbReference>
<dbReference type="InterPro" id="IPR034690">
    <property type="entry name" value="Endolysin_T4_type"/>
</dbReference>
<comment type="similarity">
    <text evidence="7">Belongs to the glycosyl hydrolase 24 family.</text>
</comment>
<dbReference type="Proteomes" id="UP000783253">
    <property type="component" value="Unassembled WGS sequence"/>
</dbReference>
<keyword evidence="3 7" id="KW-0081">Bacteriolytic enzyme</keyword>
<evidence type="ECO:0000256" key="8">
    <source>
        <dbReference type="SAM" id="MobiDB-lite"/>
    </source>
</evidence>
<keyword evidence="6 7" id="KW-0326">Glycosidase</keyword>
<gene>
    <name evidence="9" type="ORF">K3152_02880</name>
</gene>
<dbReference type="PANTHER" id="PTHR38107:SF3">
    <property type="entry name" value="LYSOZYME RRRD-RELATED"/>
    <property type="match status" value="1"/>
</dbReference>
<dbReference type="InterPro" id="IPR033907">
    <property type="entry name" value="Endolysin_autolysin"/>
</dbReference>
<evidence type="ECO:0000256" key="5">
    <source>
        <dbReference type="ARBA" id="ARBA00023200"/>
    </source>
</evidence>
<dbReference type="Gene3D" id="1.10.530.40">
    <property type="match status" value="1"/>
</dbReference>
<evidence type="ECO:0000256" key="6">
    <source>
        <dbReference type="ARBA" id="ARBA00023295"/>
    </source>
</evidence>
<dbReference type="InterPro" id="IPR023347">
    <property type="entry name" value="Lysozyme_dom_sf"/>
</dbReference>
<dbReference type="InterPro" id="IPR023346">
    <property type="entry name" value="Lysozyme-like_dom_sf"/>
</dbReference>
<organism evidence="9 10">
    <name type="scientific">Qipengyuania polymorpha</name>
    <dbReference type="NCBI Taxonomy" id="2867234"/>
    <lineage>
        <taxon>Bacteria</taxon>
        <taxon>Pseudomonadati</taxon>
        <taxon>Pseudomonadota</taxon>
        <taxon>Alphaproteobacteria</taxon>
        <taxon>Sphingomonadales</taxon>
        <taxon>Erythrobacteraceae</taxon>
        <taxon>Qipengyuania</taxon>
    </lineage>
</organism>
<dbReference type="EMBL" id="JAIGNK010000001">
    <property type="protein sequence ID" value="MBX7457181.1"/>
    <property type="molecule type" value="Genomic_DNA"/>
</dbReference>
<reference evidence="9 10" key="1">
    <citation type="submission" date="2021-08" db="EMBL/GenBank/DDBJ databases">
        <title>Comparative Genomics Analysis of the Genus Qipengyuania Reveals Extensive Genetic Diversity and Metabolic Versatility, Including the Description of Fifteen Novel Species.</title>
        <authorList>
            <person name="Liu Y."/>
        </authorList>
    </citation>
    <scope>NUCLEOTIDE SEQUENCE [LARGE SCALE GENOMIC DNA]</scope>
    <source>
        <strain evidence="9 10">1NDH17</strain>
    </source>
</reference>
<keyword evidence="4 7" id="KW-0378">Hydrolase</keyword>
<sequence>MGAGAMSLAAFTGPPVQKKDPTTSAHPTTKVVEQEDIRKPAHLLKASEQFKQALIEEEGVRYTVYRDVAGYPTVGVGHLIRPADNLRVGDRISDEQVLDFLEQDLKTAERGVAKLVGDLPLYQHEFDALLDLVYNVGLGNVSEKKSPRLNAAIAAKDYDGIAAELDYTHAAGKVARGLEFRSERRAKIFMDAAYEDPRESGTVAS</sequence>
<evidence type="ECO:0000256" key="3">
    <source>
        <dbReference type="ARBA" id="ARBA00022638"/>
    </source>
</evidence>
<proteinExistence type="inferred from homology"/>
<evidence type="ECO:0000256" key="7">
    <source>
        <dbReference type="RuleBase" id="RU003788"/>
    </source>
</evidence>
<keyword evidence="2 7" id="KW-0929">Antimicrobial</keyword>
<dbReference type="SUPFAM" id="SSF53955">
    <property type="entry name" value="Lysozyme-like"/>
    <property type="match status" value="1"/>
</dbReference>
<evidence type="ECO:0000313" key="9">
    <source>
        <dbReference type="EMBL" id="MBX7457181.1"/>
    </source>
</evidence>